<dbReference type="eggNOG" id="COG1538">
    <property type="taxonomic scope" value="Bacteria"/>
</dbReference>
<dbReference type="PANTHER" id="PTHR30026">
    <property type="entry name" value="OUTER MEMBRANE PROTEIN TOLC"/>
    <property type="match status" value="1"/>
</dbReference>
<dbReference type="InParanoid" id="Q01YZ8"/>
<evidence type="ECO:0000256" key="5">
    <source>
        <dbReference type="ARBA" id="ARBA00022692"/>
    </source>
</evidence>
<dbReference type="AlphaFoldDB" id="Q01YZ8"/>
<dbReference type="GO" id="GO:1990281">
    <property type="term" value="C:efflux pump complex"/>
    <property type="evidence" value="ECO:0007669"/>
    <property type="project" value="TreeGrafter"/>
</dbReference>
<dbReference type="KEGG" id="sus:Acid_4153"/>
<dbReference type="GO" id="GO:0015288">
    <property type="term" value="F:porin activity"/>
    <property type="evidence" value="ECO:0007669"/>
    <property type="project" value="TreeGrafter"/>
</dbReference>
<proteinExistence type="inferred from homology"/>
<comment type="similarity">
    <text evidence="2">Belongs to the outer membrane factor (OMF) (TC 1.B.17) family.</text>
</comment>
<evidence type="ECO:0000256" key="2">
    <source>
        <dbReference type="ARBA" id="ARBA00007613"/>
    </source>
</evidence>
<evidence type="ECO:0000256" key="1">
    <source>
        <dbReference type="ARBA" id="ARBA00004442"/>
    </source>
</evidence>
<dbReference type="Gene3D" id="1.20.1600.10">
    <property type="entry name" value="Outer membrane efflux proteins (OEP)"/>
    <property type="match status" value="1"/>
</dbReference>
<evidence type="ECO:0000256" key="7">
    <source>
        <dbReference type="ARBA" id="ARBA00023237"/>
    </source>
</evidence>
<dbReference type="PANTHER" id="PTHR30026:SF21">
    <property type="entry name" value="SLR1270 PROTEIN"/>
    <property type="match status" value="1"/>
</dbReference>
<evidence type="ECO:0000256" key="4">
    <source>
        <dbReference type="ARBA" id="ARBA00022452"/>
    </source>
</evidence>
<keyword evidence="4" id="KW-1134">Transmembrane beta strand</keyword>
<dbReference type="GO" id="GO:0009279">
    <property type="term" value="C:cell outer membrane"/>
    <property type="evidence" value="ECO:0007669"/>
    <property type="project" value="UniProtKB-SubCell"/>
</dbReference>
<dbReference type="Pfam" id="PF02321">
    <property type="entry name" value="OEP"/>
    <property type="match status" value="2"/>
</dbReference>
<accession>Q01YZ8</accession>
<reference evidence="8" key="1">
    <citation type="submission" date="2006-10" db="EMBL/GenBank/DDBJ databases">
        <title>Complete sequence of Solibacter usitatus Ellin6076.</title>
        <authorList>
            <consortium name="US DOE Joint Genome Institute"/>
            <person name="Copeland A."/>
            <person name="Lucas S."/>
            <person name="Lapidus A."/>
            <person name="Barry K."/>
            <person name="Detter J.C."/>
            <person name="Glavina del Rio T."/>
            <person name="Hammon N."/>
            <person name="Israni S."/>
            <person name="Dalin E."/>
            <person name="Tice H."/>
            <person name="Pitluck S."/>
            <person name="Thompson L.S."/>
            <person name="Brettin T."/>
            <person name="Bruce D."/>
            <person name="Han C."/>
            <person name="Tapia R."/>
            <person name="Gilna P."/>
            <person name="Schmutz J."/>
            <person name="Larimer F."/>
            <person name="Land M."/>
            <person name="Hauser L."/>
            <person name="Kyrpides N."/>
            <person name="Mikhailova N."/>
            <person name="Janssen P.H."/>
            <person name="Kuske C.R."/>
            <person name="Richardson P."/>
        </authorList>
    </citation>
    <scope>NUCLEOTIDE SEQUENCE</scope>
    <source>
        <strain evidence="8">Ellin6076</strain>
    </source>
</reference>
<protein>
    <submittedName>
        <fullName evidence="8">Outer membrane efflux protein</fullName>
    </submittedName>
</protein>
<dbReference type="InterPro" id="IPR003423">
    <property type="entry name" value="OMP_efflux"/>
</dbReference>
<organism evidence="8">
    <name type="scientific">Solibacter usitatus (strain Ellin6076)</name>
    <dbReference type="NCBI Taxonomy" id="234267"/>
    <lineage>
        <taxon>Bacteria</taxon>
        <taxon>Pseudomonadati</taxon>
        <taxon>Acidobacteriota</taxon>
        <taxon>Terriglobia</taxon>
        <taxon>Bryobacterales</taxon>
        <taxon>Solibacteraceae</taxon>
        <taxon>Candidatus Solibacter</taxon>
    </lineage>
</organism>
<name>Q01YZ8_SOLUE</name>
<evidence type="ECO:0000313" key="8">
    <source>
        <dbReference type="EMBL" id="ABJ85117.1"/>
    </source>
</evidence>
<keyword evidence="3" id="KW-0813">Transport</keyword>
<gene>
    <name evidence="8" type="ordered locus">Acid_4153</name>
</gene>
<dbReference type="STRING" id="234267.Acid_4153"/>
<keyword evidence="5" id="KW-0812">Transmembrane</keyword>
<dbReference type="GO" id="GO:0015562">
    <property type="term" value="F:efflux transmembrane transporter activity"/>
    <property type="evidence" value="ECO:0007669"/>
    <property type="project" value="InterPro"/>
</dbReference>
<dbReference type="InterPro" id="IPR051906">
    <property type="entry name" value="TolC-like"/>
</dbReference>
<dbReference type="HOGENOM" id="CLU_012817_10_6_0"/>
<sequence length="493" mass="53529" precursor="true">MQSRKVTPRKLRPLLLLGVTLRLCGSARNMHPHAAVSPPPRNLHPPFRSFTMRLLLFLLAIPLAAQEPLSLRDAVRLAVRENKALSATGSALSASEARIAQARAGMLPKINYTESFSRSDNPVFVFGSLLTQHQFGPENFAIDTLNRPAFLNNFQSLLTLDQILYDARQTRNSVSSAVLLHQMSAEDQRRVRMDVIAATARAYYDAVLAAEMLAAAAQSVRSATADLNRANDVRTAGMSTDADVLSIRVHLAAVTEQRIARAADLDIARSALNDSLGLPLDTPHTLTTALTALDLPDLALDTLESSASSARPEALASRFATTLAQTQADTARSAMLPQVGFHAAFEADRQRFVTRGGANWLAAISLRWNLFNGSADKARIAETSHLVQRAAADQQRADSAIHLQVRRAFAALKAAQQRIEVARAAVDEAAESLRITQNRYAAGMNNVTDLLRTETAVLESRTHYLAAIHDQRVAATMLELAAGRLNADSEALN</sequence>
<dbReference type="EMBL" id="CP000473">
    <property type="protein sequence ID" value="ABJ85117.1"/>
    <property type="molecule type" value="Genomic_DNA"/>
</dbReference>
<evidence type="ECO:0000256" key="3">
    <source>
        <dbReference type="ARBA" id="ARBA00022448"/>
    </source>
</evidence>
<comment type="subcellular location">
    <subcellularLocation>
        <location evidence="1">Cell outer membrane</location>
    </subcellularLocation>
</comment>
<evidence type="ECO:0000256" key="6">
    <source>
        <dbReference type="ARBA" id="ARBA00023136"/>
    </source>
</evidence>
<keyword evidence="6" id="KW-0472">Membrane</keyword>
<keyword evidence="7" id="KW-0998">Cell outer membrane</keyword>
<dbReference type="SUPFAM" id="SSF56954">
    <property type="entry name" value="Outer membrane efflux proteins (OEP)"/>
    <property type="match status" value="1"/>
</dbReference>